<proteinExistence type="predicted"/>
<dbReference type="OrthoDB" id="9803139at2"/>
<dbReference type="InterPro" id="IPR050055">
    <property type="entry name" value="EF-Tu_GTPase"/>
</dbReference>
<dbReference type="NCBIfam" id="TIGR00475">
    <property type="entry name" value="selB"/>
    <property type="match status" value="1"/>
</dbReference>
<comment type="subcellular location">
    <subcellularLocation>
        <location evidence="1">Cytoplasm</location>
    </subcellularLocation>
</comment>
<dbReference type="Proteomes" id="UP000192902">
    <property type="component" value="Chromosome"/>
</dbReference>
<feature type="domain" description="Tr-type G" evidence="5">
    <location>
        <begin position="1"/>
        <end position="169"/>
    </location>
</feature>
<dbReference type="STRING" id="1121267.CCUN_0784"/>
<dbReference type="GO" id="GO:0003723">
    <property type="term" value="F:RNA binding"/>
    <property type="evidence" value="ECO:0007669"/>
    <property type="project" value="InterPro"/>
</dbReference>
<dbReference type="Pfam" id="PF00009">
    <property type="entry name" value="GTP_EFTU"/>
    <property type="match status" value="1"/>
</dbReference>
<sequence>MNSLIIGTAGHIDHGKTSLIRAINGFEGDTLEEEKERKITINLSFSNLSKEDKNISFIDVPGHKDLVKTMISGAFAFSACLFVVDINEGFKEQSIEHLRILKLLEIEKIILVFSKCDLCKDFLQRAAFLLKEFENLELKPLKIFYTSSLTNLGIEELKQYLFSLKPKNADENLVFHYYIDRIFSLKGIGTVVTGSLNEGKISVGEKIICLDNQKELLVKNIQNHEKNYESMSAFNRVALSLNCNYKELKKGFLLSKKGFFKGFFECDGVVNGDLKNEKMIFCVGTRQIECRSFILKKLAKDKFFVHFKFEKKLFLSFDEKFILLQNNRLIGGGRILNPVNEPLKKEQKNKLLHLLEKKNFQEVFEFLKNTHKYGFGLLSSYQRFKLNHKEALALAKDLREVFVDEKELNVYHLWVLDELKNFVFFVLEKNPYAMLSAHFLALRIAWASESLCELLLKQMSDFLDFERGVYFKKGMNFEKLKEKNNNALYQILKKQGIKPDSPYNLYDNLGLDRKSGDEILKKLTKNGLVIRLTHNLFIEKNALENLMQEFLTLLNTQSLDVQIIKKNFKLSRKYAIAYLEYLDKQEAVIKKEEKRFLKTNCLD</sequence>
<dbReference type="InterPro" id="IPR000795">
    <property type="entry name" value="T_Tr_GTP-bd_dom"/>
</dbReference>
<dbReference type="PANTHER" id="PTHR43721:SF11">
    <property type="entry name" value="SELENOCYSTEINE-SPECIFIC ELONGATION FACTOR"/>
    <property type="match status" value="1"/>
</dbReference>
<dbReference type="GO" id="GO:0003924">
    <property type="term" value="F:GTPase activity"/>
    <property type="evidence" value="ECO:0007669"/>
    <property type="project" value="InterPro"/>
</dbReference>
<dbReference type="InterPro" id="IPR004535">
    <property type="entry name" value="Transl_elong_SelB"/>
</dbReference>
<dbReference type="SUPFAM" id="SSF46785">
    <property type="entry name" value="Winged helix' DNA-binding domain"/>
    <property type="match status" value="1"/>
</dbReference>
<dbReference type="CDD" id="cd04171">
    <property type="entry name" value="SelB"/>
    <property type="match status" value="1"/>
</dbReference>
<evidence type="ECO:0000256" key="3">
    <source>
        <dbReference type="ARBA" id="ARBA00022917"/>
    </source>
</evidence>
<dbReference type="GO" id="GO:0003746">
    <property type="term" value="F:translation elongation factor activity"/>
    <property type="evidence" value="ECO:0007669"/>
    <property type="project" value="UniProtKB-KW"/>
</dbReference>
<dbReference type="GO" id="GO:0005525">
    <property type="term" value="F:GTP binding"/>
    <property type="evidence" value="ECO:0007669"/>
    <property type="project" value="UniProtKB-KW"/>
</dbReference>
<organism evidence="6 7">
    <name type="scientific">Campylobacter cuniculorum DSM 23162 = LMG 24588</name>
    <dbReference type="NCBI Taxonomy" id="1121267"/>
    <lineage>
        <taxon>Bacteria</taxon>
        <taxon>Pseudomonadati</taxon>
        <taxon>Campylobacterota</taxon>
        <taxon>Epsilonproteobacteria</taxon>
        <taxon>Campylobacterales</taxon>
        <taxon>Campylobacteraceae</taxon>
        <taxon>Campylobacter</taxon>
    </lineage>
</organism>
<dbReference type="Gene3D" id="2.40.30.10">
    <property type="entry name" value="Translation factors"/>
    <property type="match status" value="1"/>
</dbReference>
<name>A0A1W6BWF4_9BACT</name>
<dbReference type="Pfam" id="PF09107">
    <property type="entry name" value="WHD_3rd_SelB"/>
    <property type="match status" value="1"/>
</dbReference>
<evidence type="ECO:0000313" key="6">
    <source>
        <dbReference type="EMBL" id="ARJ56401.1"/>
    </source>
</evidence>
<dbReference type="InterPro" id="IPR009000">
    <property type="entry name" value="Transl_B-barrel_sf"/>
</dbReference>
<dbReference type="SUPFAM" id="SSF52540">
    <property type="entry name" value="P-loop containing nucleoside triphosphate hydrolases"/>
    <property type="match status" value="1"/>
</dbReference>
<dbReference type="eggNOG" id="COG3276">
    <property type="taxonomic scope" value="Bacteria"/>
</dbReference>
<dbReference type="CDD" id="cd03696">
    <property type="entry name" value="SelB_II"/>
    <property type="match status" value="1"/>
</dbReference>
<evidence type="ECO:0000256" key="4">
    <source>
        <dbReference type="ARBA" id="ARBA00023134"/>
    </source>
</evidence>
<evidence type="ECO:0000256" key="2">
    <source>
        <dbReference type="ARBA" id="ARBA00022490"/>
    </source>
</evidence>
<dbReference type="EMBL" id="CP020867">
    <property type="protein sequence ID" value="ARJ56401.1"/>
    <property type="molecule type" value="Genomic_DNA"/>
</dbReference>
<dbReference type="KEGG" id="ccun:CCUN_0784"/>
<dbReference type="Gene3D" id="3.40.50.300">
    <property type="entry name" value="P-loop containing nucleotide triphosphate hydrolases"/>
    <property type="match status" value="1"/>
</dbReference>
<dbReference type="InterPro" id="IPR036388">
    <property type="entry name" value="WH-like_DNA-bd_sf"/>
</dbReference>
<keyword evidence="4" id="KW-0547">Nucleotide-binding</keyword>
<dbReference type="GO" id="GO:0005737">
    <property type="term" value="C:cytoplasm"/>
    <property type="evidence" value="ECO:0007669"/>
    <property type="project" value="UniProtKB-SubCell"/>
</dbReference>
<evidence type="ECO:0000256" key="1">
    <source>
        <dbReference type="ARBA" id="ARBA00004496"/>
    </source>
</evidence>
<keyword evidence="6" id="KW-0251">Elongation factor</keyword>
<dbReference type="InterPro" id="IPR027417">
    <property type="entry name" value="P-loop_NTPase"/>
</dbReference>
<dbReference type="RefSeq" id="WP_027306146.1">
    <property type="nucleotide sequence ID" value="NZ_CP020867.1"/>
</dbReference>
<keyword evidence="2" id="KW-0963">Cytoplasm</keyword>
<reference evidence="6 7" key="1">
    <citation type="submission" date="2017-04" db="EMBL/GenBank/DDBJ databases">
        <title>Complete genome sequence of the Campylobacter cuniculorum type strain LMG24588.</title>
        <authorList>
            <person name="Miller W.G."/>
            <person name="Yee E."/>
            <person name="Revez J."/>
            <person name="Bono J.L."/>
            <person name="Rossi M."/>
        </authorList>
    </citation>
    <scope>NUCLEOTIDE SEQUENCE [LARGE SCALE GENOMIC DNA]</scope>
    <source>
        <strain evidence="6 7">LMG 24588</strain>
    </source>
</reference>
<evidence type="ECO:0000313" key="7">
    <source>
        <dbReference type="Proteomes" id="UP000192902"/>
    </source>
</evidence>
<keyword evidence="3" id="KW-0648">Protein biosynthesis</keyword>
<dbReference type="SUPFAM" id="SSF50447">
    <property type="entry name" value="Translation proteins"/>
    <property type="match status" value="1"/>
</dbReference>
<dbReference type="GO" id="GO:0001514">
    <property type="term" value="P:selenocysteine incorporation"/>
    <property type="evidence" value="ECO:0007669"/>
    <property type="project" value="InterPro"/>
</dbReference>
<evidence type="ECO:0000259" key="5">
    <source>
        <dbReference type="PROSITE" id="PS51722"/>
    </source>
</evidence>
<accession>A0A1W6BWF4</accession>
<protein>
    <submittedName>
        <fullName evidence="6">Selenocysteine-specific elongation factor</fullName>
    </submittedName>
</protein>
<dbReference type="PANTHER" id="PTHR43721">
    <property type="entry name" value="ELONGATION FACTOR TU-RELATED"/>
    <property type="match status" value="1"/>
</dbReference>
<dbReference type="InterPro" id="IPR015191">
    <property type="entry name" value="SelB_WHD4"/>
</dbReference>
<dbReference type="Gene3D" id="1.10.10.10">
    <property type="entry name" value="Winged helix-like DNA-binding domain superfamily/Winged helix DNA-binding domain"/>
    <property type="match status" value="1"/>
</dbReference>
<dbReference type="AlphaFoldDB" id="A0A1W6BWF4"/>
<gene>
    <name evidence="6" type="primary">selB</name>
    <name evidence="6" type="ORF">CCUN_0784</name>
</gene>
<keyword evidence="4" id="KW-0342">GTP-binding</keyword>
<dbReference type="InterPro" id="IPR036390">
    <property type="entry name" value="WH_DNA-bd_sf"/>
</dbReference>
<dbReference type="PROSITE" id="PS51722">
    <property type="entry name" value="G_TR_2"/>
    <property type="match status" value="1"/>
</dbReference>